<keyword evidence="3" id="KW-1185">Reference proteome</keyword>
<dbReference type="Gene3D" id="3.90.950.20">
    <property type="entry name" value="CinA-like"/>
    <property type="match status" value="1"/>
</dbReference>
<dbReference type="InterPro" id="IPR008136">
    <property type="entry name" value="CinA_C"/>
</dbReference>
<evidence type="ECO:0000313" key="2">
    <source>
        <dbReference type="EMBL" id="GLQ87610.1"/>
    </source>
</evidence>
<sequence>MMLSSLLTDAALAALATRVATVAQQHGLMLASAESCTGGWIAKALTDLSGSSAWFEAGVVSYSNEAKMSLLGVRRETLERAGAVSEATALEMVSGALERLHAGVAVAVTGIAGPAGGTPEKPVGTVWIAWRRRGSEARAQLFHFTGDREAVRRQTVAAALEGVLQMLTV</sequence>
<dbReference type="Pfam" id="PF02464">
    <property type="entry name" value="CinA"/>
    <property type="match status" value="1"/>
</dbReference>
<name>A0ABQ5X7K6_9GAMM</name>
<reference evidence="3" key="1">
    <citation type="journal article" date="2019" name="Int. J. Syst. Evol. Microbiol.">
        <title>The Global Catalogue of Microorganisms (GCM) 10K type strain sequencing project: providing services to taxonomists for standard genome sequencing and annotation.</title>
        <authorList>
            <consortium name="The Broad Institute Genomics Platform"/>
            <consortium name="The Broad Institute Genome Sequencing Center for Infectious Disease"/>
            <person name="Wu L."/>
            <person name="Ma J."/>
        </authorList>
    </citation>
    <scope>NUCLEOTIDE SEQUENCE [LARGE SCALE GENOMIC DNA]</scope>
    <source>
        <strain evidence="3">NBRC 111981</strain>
    </source>
</reference>
<dbReference type="InterPro" id="IPR036653">
    <property type="entry name" value="CinA-like_C"/>
</dbReference>
<dbReference type="RefSeq" id="WP_284331053.1">
    <property type="nucleotide sequence ID" value="NZ_BSOA01000008.1"/>
</dbReference>
<comment type="caution">
    <text evidence="2">The sequence shown here is derived from an EMBL/GenBank/DDBJ whole genome shotgun (WGS) entry which is preliminary data.</text>
</comment>
<dbReference type="Proteomes" id="UP001156627">
    <property type="component" value="Unassembled WGS sequence"/>
</dbReference>
<proteinExistence type="predicted"/>
<accession>A0ABQ5X7K6</accession>
<dbReference type="NCBIfam" id="TIGR00199">
    <property type="entry name" value="PncC_domain"/>
    <property type="match status" value="1"/>
</dbReference>
<organism evidence="2 3">
    <name type="scientific">Dyella flagellata</name>
    <dbReference type="NCBI Taxonomy" id="1867833"/>
    <lineage>
        <taxon>Bacteria</taxon>
        <taxon>Pseudomonadati</taxon>
        <taxon>Pseudomonadota</taxon>
        <taxon>Gammaproteobacteria</taxon>
        <taxon>Lysobacterales</taxon>
        <taxon>Rhodanobacteraceae</taxon>
        <taxon>Dyella</taxon>
    </lineage>
</organism>
<dbReference type="EMBL" id="BSOA01000008">
    <property type="protein sequence ID" value="GLQ87610.1"/>
    <property type="molecule type" value="Genomic_DNA"/>
</dbReference>
<evidence type="ECO:0000259" key="1">
    <source>
        <dbReference type="Pfam" id="PF02464"/>
    </source>
</evidence>
<gene>
    <name evidence="2" type="ORF">GCM10007898_11760</name>
</gene>
<evidence type="ECO:0000313" key="3">
    <source>
        <dbReference type="Proteomes" id="UP001156627"/>
    </source>
</evidence>
<feature type="domain" description="CinA C-terminal" evidence="1">
    <location>
        <begin position="14"/>
        <end position="167"/>
    </location>
</feature>
<protein>
    <submittedName>
        <fullName evidence="2">Competence damage-inducible protein A</fullName>
    </submittedName>
</protein>
<dbReference type="SUPFAM" id="SSF142433">
    <property type="entry name" value="CinA-like"/>
    <property type="match status" value="1"/>
</dbReference>